<gene>
    <name evidence="2" type="ORF">CDAR_53821</name>
</gene>
<evidence type="ECO:0000313" key="2">
    <source>
        <dbReference type="EMBL" id="GIY87616.1"/>
    </source>
</evidence>
<name>A0AAV4X0J9_9ARAC</name>
<evidence type="ECO:0000313" key="3">
    <source>
        <dbReference type="Proteomes" id="UP001054837"/>
    </source>
</evidence>
<dbReference type="Proteomes" id="UP001054837">
    <property type="component" value="Unassembled WGS sequence"/>
</dbReference>
<feature type="compositionally biased region" description="Polar residues" evidence="1">
    <location>
        <begin position="115"/>
        <end position="126"/>
    </location>
</feature>
<comment type="caution">
    <text evidence="2">The sequence shown here is derived from an EMBL/GenBank/DDBJ whole genome shotgun (WGS) entry which is preliminary data.</text>
</comment>
<keyword evidence="3" id="KW-1185">Reference proteome</keyword>
<proteinExistence type="predicted"/>
<dbReference type="EMBL" id="BPLQ01015359">
    <property type="protein sequence ID" value="GIY87616.1"/>
    <property type="molecule type" value="Genomic_DNA"/>
</dbReference>
<reference evidence="2 3" key="1">
    <citation type="submission" date="2021-06" db="EMBL/GenBank/DDBJ databases">
        <title>Caerostris darwini draft genome.</title>
        <authorList>
            <person name="Kono N."/>
            <person name="Arakawa K."/>
        </authorList>
    </citation>
    <scope>NUCLEOTIDE SEQUENCE [LARGE SCALE GENOMIC DNA]</scope>
</reference>
<protein>
    <submittedName>
        <fullName evidence="2">Uncharacterized protein</fullName>
    </submittedName>
</protein>
<organism evidence="2 3">
    <name type="scientific">Caerostris darwini</name>
    <dbReference type="NCBI Taxonomy" id="1538125"/>
    <lineage>
        <taxon>Eukaryota</taxon>
        <taxon>Metazoa</taxon>
        <taxon>Ecdysozoa</taxon>
        <taxon>Arthropoda</taxon>
        <taxon>Chelicerata</taxon>
        <taxon>Arachnida</taxon>
        <taxon>Araneae</taxon>
        <taxon>Araneomorphae</taxon>
        <taxon>Entelegynae</taxon>
        <taxon>Araneoidea</taxon>
        <taxon>Araneidae</taxon>
        <taxon>Caerostris</taxon>
    </lineage>
</organism>
<sequence>MSLLGKNPFLARTIWNPAVWSKLNPMHSFWECVLCEHPRENGGGEYKDPAVWSKLNPMRSFWECVLCEDLQEIGGIRKTYLMGDQEENASHLRERNVLSFSAQLHPRQWKRGSQKRNTSPGSRTGP</sequence>
<accession>A0AAV4X0J9</accession>
<dbReference type="AlphaFoldDB" id="A0AAV4X0J9"/>
<feature type="region of interest" description="Disordered" evidence="1">
    <location>
        <begin position="103"/>
        <end position="126"/>
    </location>
</feature>
<evidence type="ECO:0000256" key="1">
    <source>
        <dbReference type="SAM" id="MobiDB-lite"/>
    </source>
</evidence>